<keyword evidence="12" id="KW-1185">Reference proteome</keyword>
<dbReference type="OrthoDB" id="9787585at2"/>
<dbReference type="PROSITE" id="PS51198">
    <property type="entry name" value="UVRD_HELICASE_ATP_BIND"/>
    <property type="match status" value="1"/>
</dbReference>
<dbReference type="InterPro" id="IPR014016">
    <property type="entry name" value="UvrD-like_ATP-bd"/>
</dbReference>
<evidence type="ECO:0000259" key="10">
    <source>
        <dbReference type="PROSITE" id="PS51198"/>
    </source>
</evidence>
<keyword evidence="5" id="KW-0413">Isomerase</keyword>
<comment type="catalytic activity">
    <reaction evidence="6">
        <text>Couples ATP hydrolysis with the unwinding of duplex DNA by translocating in the 3'-5' direction.</text>
        <dbReference type="EC" id="5.6.2.4"/>
    </reaction>
</comment>
<evidence type="ECO:0000256" key="9">
    <source>
        <dbReference type="PROSITE-ProRule" id="PRU00560"/>
    </source>
</evidence>
<protein>
    <recommendedName>
        <fullName evidence="7">DNA 3'-5' helicase</fullName>
        <ecNumber evidence="7">5.6.2.4</ecNumber>
    </recommendedName>
</protein>
<keyword evidence="2 9" id="KW-0378">Hydrolase</keyword>
<evidence type="ECO:0000256" key="4">
    <source>
        <dbReference type="ARBA" id="ARBA00022840"/>
    </source>
</evidence>
<evidence type="ECO:0000313" key="11">
    <source>
        <dbReference type="EMBL" id="AFV77267.1"/>
    </source>
</evidence>
<organism evidence="11 12">
    <name type="scientific">Thermus oshimai JL-2</name>
    <dbReference type="NCBI Taxonomy" id="751945"/>
    <lineage>
        <taxon>Bacteria</taxon>
        <taxon>Thermotogati</taxon>
        <taxon>Deinococcota</taxon>
        <taxon>Deinococci</taxon>
        <taxon>Thermales</taxon>
        <taxon>Thermaceae</taxon>
        <taxon>Thermus</taxon>
    </lineage>
</organism>
<evidence type="ECO:0000256" key="1">
    <source>
        <dbReference type="ARBA" id="ARBA00022741"/>
    </source>
</evidence>
<dbReference type="EC" id="5.6.2.4" evidence="7"/>
<evidence type="ECO:0000256" key="2">
    <source>
        <dbReference type="ARBA" id="ARBA00022801"/>
    </source>
</evidence>
<keyword evidence="1 9" id="KW-0547">Nucleotide-binding</keyword>
<dbReference type="GO" id="GO:0043138">
    <property type="term" value="F:3'-5' DNA helicase activity"/>
    <property type="evidence" value="ECO:0007669"/>
    <property type="project" value="UniProtKB-EC"/>
</dbReference>
<dbReference type="Gene3D" id="3.30.2310.20">
    <property type="entry name" value="RelE-like"/>
    <property type="match status" value="1"/>
</dbReference>
<dbReference type="Proteomes" id="UP000000211">
    <property type="component" value="Plasmid pTHEOS01"/>
</dbReference>
<evidence type="ECO:0000256" key="5">
    <source>
        <dbReference type="ARBA" id="ARBA00023235"/>
    </source>
</evidence>
<dbReference type="InterPro" id="IPR014017">
    <property type="entry name" value="DNA_helicase_UvrD-like_C"/>
</dbReference>
<dbReference type="Pfam" id="PF13361">
    <property type="entry name" value="UvrD_C"/>
    <property type="match status" value="1"/>
</dbReference>
<keyword evidence="11" id="KW-0614">Plasmid</keyword>
<keyword evidence="3 9" id="KW-0347">Helicase</keyword>
<dbReference type="PANTHER" id="PTHR11070:SF45">
    <property type="entry name" value="DNA 3'-5' HELICASE"/>
    <property type="match status" value="1"/>
</dbReference>
<dbReference type="EMBL" id="CP003250">
    <property type="protein sequence ID" value="AFV77267.1"/>
    <property type="molecule type" value="Genomic_DNA"/>
</dbReference>
<dbReference type="Pfam" id="PF00580">
    <property type="entry name" value="UvrD-helicase"/>
    <property type="match status" value="1"/>
</dbReference>
<dbReference type="RefSeq" id="WP_015065264.1">
    <property type="nucleotide sequence ID" value="NC_019387.1"/>
</dbReference>
<feature type="binding site" evidence="9">
    <location>
        <begin position="250"/>
        <end position="257"/>
    </location>
    <ligand>
        <name>ATP</name>
        <dbReference type="ChEBI" id="CHEBI:30616"/>
    </ligand>
</feature>
<comment type="catalytic activity">
    <reaction evidence="8">
        <text>ATP + H2O = ADP + phosphate + H(+)</text>
        <dbReference type="Rhea" id="RHEA:13065"/>
        <dbReference type="ChEBI" id="CHEBI:15377"/>
        <dbReference type="ChEBI" id="CHEBI:15378"/>
        <dbReference type="ChEBI" id="CHEBI:30616"/>
        <dbReference type="ChEBI" id="CHEBI:43474"/>
        <dbReference type="ChEBI" id="CHEBI:456216"/>
        <dbReference type="EC" id="5.6.2.4"/>
    </reaction>
</comment>
<evidence type="ECO:0000256" key="8">
    <source>
        <dbReference type="ARBA" id="ARBA00048988"/>
    </source>
</evidence>
<feature type="domain" description="UvrD-like helicase ATP-binding" evidence="10">
    <location>
        <begin position="229"/>
        <end position="494"/>
    </location>
</feature>
<dbReference type="PATRIC" id="fig|751945.3.peg.2219"/>
<evidence type="ECO:0000313" key="12">
    <source>
        <dbReference type="Proteomes" id="UP000000211"/>
    </source>
</evidence>
<gene>
    <name evidence="11" type="ORF">Theos_2278</name>
</gene>
<dbReference type="KEGG" id="tos:Theos_2278"/>
<evidence type="ECO:0000256" key="6">
    <source>
        <dbReference type="ARBA" id="ARBA00034617"/>
    </source>
</evidence>
<proteinExistence type="predicted"/>
<accession>K7RLL3</accession>
<geneLocation type="plasmid" evidence="11 12">
    <name>pTHEOS01</name>
</geneLocation>
<dbReference type="SUPFAM" id="SSF143011">
    <property type="entry name" value="RelE-like"/>
    <property type="match status" value="1"/>
</dbReference>
<evidence type="ECO:0000256" key="3">
    <source>
        <dbReference type="ARBA" id="ARBA00022806"/>
    </source>
</evidence>
<dbReference type="InterPro" id="IPR000212">
    <property type="entry name" value="DNA_helicase_UvrD/REP"/>
</dbReference>
<dbReference type="GO" id="GO:0000725">
    <property type="term" value="P:recombinational repair"/>
    <property type="evidence" value="ECO:0007669"/>
    <property type="project" value="TreeGrafter"/>
</dbReference>
<keyword evidence="4 9" id="KW-0067">ATP-binding</keyword>
<evidence type="ECO:0000256" key="7">
    <source>
        <dbReference type="ARBA" id="ARBA00034808"/>
    </source>
</evidence>
<dbReference type="HOGENOM" id="CLU_023846_0_0_0"/>
<dbReference type="InterPro" id="IPR027417">
    <property type="entry name" value="P-loop_NTPase"/>
</dbReference>
<dbReference type="GO" id="GO:0005829">
    <property type="term" value="C:cytosol"/>
    <property type="evidence" value="ECO:0007669"/>
    <property type="project" value="TreeGrafter"/>
</dbReference>
<dbReference type="AlphaFoldDB" id="K7RLL3"/>
<dbReference type="Gene3D" id="3.40.50.300">
    <property type="entry name" value="P-loop containing nucleotide triphosphate hydrolases"/>
    <property type="match status" value="2"/>
</dbReference>
<dbReference type="GO" id="GO:0003677">
    <property type="term" value="F:DNA binding"/>
    <property type="evidence" value="ECO:0007669"/>
    <property type="project" value="InterPro"/>
</dbReference>
<dbReference type="InterPro" id="IPR035093">
    <property type="entry name" value="RelE/ParE_toxin_dom_sf"/>
</dbReference>
<dbReference type="PANTHER" id="PTHR11070">
    <property type="entry name" value="UVRD / RECB / PCRA DNA HELICASE FAMILY MEMBER"/>
    <property type="match status" value="1"/>
</dbReference>
<sequence length="670" mass="75726">MTEATPLALAKTFLKAKDRLASTERATVMDALLLLLQNPYHPSLHLKKIRDGNGFWSIRASRDLRLIFYPYGKTWIVLYCGHHDEAYDWARRHRVEVHQITGEIQIIVIQTKEQAEGADSVPMEVGAPLARYDEDYLLSLGVPPDYVKPLRYATEDGILELMKGLPETVQERIWSLLEGKPVPPPPRIQVQSAEELLSHPLVRRQFHLLQSLQEMRQALGGPWEAWRFFLHPLQREMVEARFGGPARVTGGAGTGKTVVAIHRTRTLARRYPGAPILLTTFNKGLAQKLKGALRDLHGEELPNVHVEHLHSLALRLYEEAYGPIEIWTEERYRPLLEELGGGLPFSPGFLLSEWEMVDAWGLYTWEAYRGFSREGRGTPLSARERLALFEVFQRVWEAMAAQGATTFNGVCHRVRAALEGGRLPRFRAVVADETQDFGPAELMLLRALAEEGEDDLFLALDPGQRIYKGPTSWRALGLEVQGRSRRLRVNYRTTREIGELAERALPPEVEGEVRGSLALLRGPKPERRGFNREGEALEELVRWVRWVLGQGLDPSQVAVLARVHNLAERVGERLRQEGLPAQRLDGEGEGVWYGTVHGAKGLEFRAVALFGANASLFPLRTLLQKAPDPQEKALLEERERSLLYVALSRPREYLWVGYWGAPSPYLPGEG</sequence>
<dbReference type="GO" id="GO:0005524">
    <property type="term" value="F:ATP binding"/>
    <property type="evidence" value="ECO:0007669"/>
    <property type="project" value="UniProtKB-UniRule"/>
</dbReference>
<dbReference type="GO" id="GO:0016887">
    <property type="term" value="F:ATP hydrolysis activity"/>
    <property type="evidence" value="ECO:0007669"/>
    <property type="project" value="RHEA"/>
</dbReference>
<name>K7RLL3_THEOS</name>
<reference evidence="11 12" key="1">
    <citation type="journal article" date="2013" name="Genome Announc.">
        <title>Whole Genome Sequencing of Thermus oshimai JL-2 and Thermus thermophilus JL-18, Incomplete Denitrifiers from the United States Great Basin.</title>
        <authorList>
            <person name="Murugapiran S.K."/>
            <person name="Huntemann M."/>
            <person name="Wei C.L."/>
            <person name="Han J."/>
            <person name="Detter J.C."/>
            <person name="Han C.S."/>
            <person name="Erkkila T.H."/>
            <person name="Teshima H."/>
            <person name="Chen A."/>
            <person name="Kyrpides N."/>
            <person name="Mavrommatis K."/>
            <person name="Markowitz V."/>
            <person name="Szeto E."/>
            <person name="Ivanova N."/>
            <person name="Pagani I."/>
            <person name="Lam J."/>
            <person name="McDonald A.I."/>
            <person name="Dodsworth J.A."/>
            <person name="Pati A."/>
            <person name="Goodwin L."/>
            <person name="Peters L."/>
            <person name="Pitluck S."/>
            <person name="Woyke T."/>
            <person name="Hedlund B.P."/>
        </authorList>
    </citation>
    <scope>NUCLEOTIDE SEQUENCE</scope>
    <source>
        <strain evidence="11 12">JL-2</strain>
        <plasmid evidence="11">pTHEOS01</plasmid>
    </source>
</reference>
<dbReference type="SUPFAM" id="SSF52540">
    <property type="entry name" value="P-loop containing nucleoside triphosphate hydrolases"/>
    <property type="match status" value="1"/>
</dbReference>